<proteinExistence type="predicted"/>
<protein>
    <submittedName>
        <fullName evidence="3">Oxidoreductase-like domain-containing protein</fullName>
    </submittedName>
</protein>
<evidence type="ECO:0000313" key="4">
    <source>
        <dbReference type="Proteomes" id="UP001556637"/>
    </source>
</evidence>
<accession>A0ABV3T859</accession>
<comment type="caution">
    <text evidence="3">The sequence shown here is derived from an EMBL/GenBank/DDBJ whole genome shotgun (WGS) entry which is preliminary data.</text>
</comment>
<dbReference type="RefSeq" id="WP_367984132.1">
    <property type="nucleotide sequence ID" value="NZ_JBAKFF010000001.1"/>
</dbReference>
<evidence type="ECO:0000259" key="2">
    <source>
        <dbReference type="Pfam" id="PF09791"/>
    </source>
</evidence>
<reference evidence="3 4" key="1">
    <citation type="submission" date="2024-02" db="EMBL/GenBank/DDBJ databases">
        <title>New especies of Spiribacter isolated from saline water.</title>
        <authorList>
            <person name="Leon M.J."/>
            <person name="De La Haba R."/>
            <person name="Sanchez-Porro C."/>
            <person name="Ventosa A."/>
        </authorList>
    </citation>
    <scope>NUCLEOTIDE SEQUENCE [LARGE SCALE GENOMIC DNA]</scope>
    <source>
        <strain evidence="4">ag22IC4-189</strain>
    </source>
</reference>
<feature type="region of interest" description="Disordered" evidence="1">
    <location>
        <begin position="47"/>
        <end position="70"/>
    </location>
</feature>
<dbReference type="InterPro" id="IPR019180">
    <property type="entry name" value="Oxidoreductase-like_N"/>
</dbReference>
<feature type="compositionally biased region" description="Polar residues" evidence="1">
    <location>
        <begin position="51"/>
        <end position="70"/>
    </location>
</feature>
<name>A0ABV3T859_9GAMM</name>
<gene>
    <name evidence="3" type="ORF">V6X30_08215</name>
</gene>
<organism evidence="3 4">
    <name type="scientific">Spiribacter insolitus</name>
    <dbReference type="NCBI Taxonomy" id="3122417"/>
    <lineage>
        <taxon>Bacteria</taxon>
        <taxon>Pseudomonadati</taxon>
        <taxon>Pseudomonadota</taxon>
        <taxon>Gammaproteobacteria</taxon>
        <taxon>Chromatiales</taxon>
        <taxon>Ectothiorhodospiraceae</taxon>
        <taxon>Spiribacter</taxon>
    </lineage>
</organism>
<sequence length="70" mass="8056">MRRDNEFPPPPREPDLDECCGNGCDPCVFDLYDQRLERWRRRCDALRASAGNRQQSRPDQSGTTSTDEPA</sequence>
<dbReference type="Proteomes" id="UP001556637">
    <property type="component" value="Unassembled WGS sequence"/>
</dbReference>
<feature type="domain" description="Oxidoreductase-like" evidence="2">
    <location>
        <begin position="7"/>
        <end position="46"/>
    </location>
</feature>
<dbReference type="EMBL" id="JBAKFF010000001">
    <property type="protein sequence ID" value="MEX0431382.1"/>
    <property type="molecule type" value="Genomic_DNA"/>
</dbReference>
<evidence type="ECO:0000256" key="1">
    <source>
        <dbReference type="SAM" id="MobiDB-lite"/>
    </source>
</evidence>
<keyword evidence="4" id="KW-1185">Reference proteome</keyword>
<evidence type="ECO:0000313" key="3">
    <source>
        <dbReference type="EMBL" id="MEX0431382.1"/>
    </source>
</evidence>
<dbReference type="Pfam" id="PF09791">
    <property type="entry name" value="Oxidored-like"/>
    <property type="match status" value="1"/>
</dbReference>